<name>A0A5B6YWS7_DAVIN</name>
<organism evidence="3">
    <name type="scientific">Davidia involucrata</name>
    <name type="common">Dove tree</name>
    <dbReference type="NCBI Taxonomy" id="16924"/>
    <lineage>
        <taxon>Eukaryota</taxon>
        <taxon>Viridiplantae</taxon>
        <taxon>Streptophyta</taxon>
        <taxon>Embryophyta</taxon>
        <taxon>Tracheophyta</taxon>
        <taxon>Spermatophyta</taxon>
        <taxon>Magnoliopsida</taxon>
        <taxon>eudicotyledons</taxon>
        <taxon>Gunneridae</taxon>
        <taxon>Pentapetalae</taxon>
        <taxon>asterids</taxon>
        <taxon>Cornales</taxon>
        <taxon>Nyssaceae</taxon>
        <taxon>Davidia</taxon>
    </lineage>
</organism>
<keyword evidence="1" id="KW-0732">Signal</keyword>
<gene>
    <name evidence="2" type="ORF">Din_005670</name>
    <name evidence="3" type="ORF">Din_005671</name>
    <name evidence="4" type="ORF">Din_005672</name>
</gene>
<proteinExistence type="predicted"/>
<dbReference type="EMBL" id="GHES01005671">
    <property type="protein sequence ID" value="MPA36230.1"/>
    <property type="molecule type" value="Transcribed_RNA"/>
</dbReference>
<dbReference type="PANTHER" id="PTHR21454:SF44">
    <property type="entry name" value="EXPP1 PROTEIN"/>
    <property type="match status" value="1"/>
</dbReference>
<sequence>MGTARMMKYMMAVMMMMNVDALDTNPVMHVDPLDKNPVFDPCSDTKIQRWDGFSFGVVLSSKEFFFFNQTQLSPCDRRLPLSGNNAQLAVFRPTVDEMALLTINSTASNTNMHSGYMVAFAGRQYAARSVPAFISDNTNTVISFTLVLEFQKGTLQNLYWKKLGCTFCHKEAVVCLNNQECAVPTSQCKSHGGQVDCSPAIQLTFSGTDKNDNVLNSWYEVARFNQNSLNIF</sequence>
<accession>A0A5B6YWS7</accession>
<evidence type="ECO:0000313" key="4">
    <source>
        <dbReference type="EMBL" id="MPA36231.1"/>
    </source>
</evidence>
<dbReference type="PANTHER" id="PTHR21454">
    <property type="entry name" value="DPH3 HOMOLOG-RELATED"/>
    <property type="match status" value="1"/>
</dbReference>
<feature type="signal peptide" evidence="1">
    <location>
        <begin position="1"/>
        <end position="21"/>
    </location>
</feature>
<evidence type="ECO:0000313" key="3">
    <source>
        <dbReference type="EMBL" id="MPA36230.1"/>
    </source>
</evidence>
<dbReference type="EMBL" id="GHES01005670">
    <property type="protein sequence ID" value="MPA36229.1"/>
    <property type="molecule type" value="Transcribed_RNA"/>
</dbReference>
<dbReference type="EMBL" id="GHES01005672">
    <property type="protein sequence ID" value="MPA36231.1"/>
    <property type="molecule type" value="Transcribed_RNA"/>
</dbReference>
<feature type="chain" id="PRO_5036138454" description="Expp1 protein" evidence="1">
    <location>
        <begin position="22"/>
        <end position="232"/>
    </location>
</feature>
<protein>
    <recommendedName>
        <fullName evidence="5">Expp1 protein</fullName>
    </recommendedName>
</protein>
<dbReference type="GO" id="GO:0046872">
    <property type="term" value="F:metal ion binding"/>
    <property type="evidence" value="ECO:0007669"/>
    <property type="project" value="InterPro"/>
</dbReference>
<dbReference type="GO" id="GO:0005829">
    <property type="term" value="C:cytosol"/>
    <property type="evidence" value="ECO:0007669"/>
    <property type="project" value="TreeGrafter"/>
</dbReference>
<dbReference type="InterPro" id="IPR044248">
    <property type="entry name" value="DPH3/4-like"/>
</dbReference>
<reference evidence="3" key="1">
    <citation type="submission" date="2019-08" db="EMBL/GenBank/DDBJ databases">
        <title>Reference gene set and small RNA set construction with multiple tissues from Davidia involucrata Baill.</title>
        <authorList>
            <person name="Yang H."/>
            <person name="Zhou C."/>
            <person name="Li G."/>
            <person name="Wang J."/>
            <person name="Gao P."/>
            <person name="Wang M."/>
            <person name="Wang R."/>
            <person name="Zhao Y."/>
        </authorList>
    </citation>
    <scope>NUCLEOTIDE SEQUENCE</scope>
    <source>
        <tissue evidence="3">Mixed with DoveR01_LX</tissue>
    </source>
</reference>
<dbReference type="GO" id="GO:0017183">
    <property type="term" value="P:protein histidyl modification to diphthamide"/>
    <property type="evidence" value="ECO:0007669"/>
    <property type="project" value="InterPro"/>
</dbReference>
<evidence type="ECO:0000256" key="1">
    <source>
        <dbReference type="SAM" id="SignalP"/>
    </source>
</evidence>
<dbReference type="AlphaFoldDB" id="A0A5B6YWS7"/>
<evidence type="ECO:0008006" key="5">
    <source>
        <dbReference type="Google" id="ProtNLM"/>
    </source>
</evidence>
<evidence type="ECO:0000313" key="2">
    <source>
        <dbReference type="EMBL" id="MPA36229.1"/>
    </source>
</evidence>